<comment type="similarity">
    <text evidence="1">Belongs to the AHA1 family.</text>
</comment>
<gene>
    <name evidence="3" type="ORF">EQG63_05935</name>
</gene>
<dbReference type="SUPFAM" id="SSF55961">
    <property type="entry name" value="Bet v1-like"/>
    <property type="match status" value="1"/>
</dbReference>
<feature type="domain" description="Activator of Hsp90 ATPase homologue 1/2-like C-terminal" evidence="2">
    <location>
        <begin position="15"/>
        <end position="134"/>
    </location>
</feature>
<proteinExistence type="inferred from homology"/>
<protein>
    <submittedName>
        <fullName evidence="3">ATPase</fullName>
    </submittedName>
</protein>
<dbReference type="InterPro" id="IPR013538">
    <property type="entry name" value="ASHA1/2-like_C"/>
</dbReference>
<sequence>MDKLEIKCAMQIQKPIHEVFEAIIIPEKMSNYFISQSTGIMETGKNLIWKFPEFDFECPVKVQKVEKDKYVSFYWENSGHDLLVEITLSEKENNSTLVSISEKSMENNEAGLQWLSGNSFGWSNFLACLKAYLEYNINLRKGAFDFMKKK</sequence>
<dbReference type="OrthoDB" id="2364866at2"/>
<dbReference type="RefSeq" id="WP_129435439.1">
    <property type="nucleotide sequence ID" value="NZ_SBKO01000002.1"/>
</dbReference>
<dbReference type="Proteomes" id="UP000290283">
    <property type="component" value="Unassembled WGS sequence"/>
</dbReference>
<keyword evidence="4" id="KW-1185">Reference proteome</keyword>
<evidence type="ECO:0000313" key="3">
    <source>
        <dbReference type="EMBL" id="RXR18981.1"/>
    </source>
</evidence>
<evidence type="ECO:0000313" key="4">
    <source>
        <dbReference type="Proteomes" id="UP000290283"/>
    </source>
</evidence>
<reference evidence="4" key="1">
    <citation type="submission" date="2019-01" db="EMBL/GenBank/DDBJ databases">
        <title>Cytophagaceae bacterium strain CAR-16.</title>
        <authorList>
            <person name="Chen W.-M."/>
        </authorList>
    </citation>
    <scope>NUCLEOTIDE SEQUENCE [LARGE SCALE GENOMIC DNA]</scope>
    <source>
        <strain evidence="4">LLJ-11</strain>
    </source>
</reference>
<dbReference type="Pfam" id="PF08327">
    <property type="entry name" value="AHSA1"/>
    <property type="match status" value="1"/>
</dbReference>
<dbReference type="Gene3D" id="3.30.530.20">
    <property type="match status" value="1"/>
</dbReference>
<comment type="caution">
    <text evidence="3">The sequence shown here is derived from an EMBL/GenBank/DDBJ whole genome shotgun (WGS) entry which is preliminary data.</text>
</comment>
<accession>A0A4Q1K3L7</accession>
<name>A0A4Q1K3L7_9FLAO</name>
<dbReference type="EMBL" id="SBKO01000002">
    <property type="protein sequence ID" value="RXR18981.1"/>
    <property type="molecule type" value="Genomic_DNA"/>
</dbReference>
<evidence type="ECO:0000256" key="1">
    <source>
        <dbReference type="ARBA" id="ARBA00006817"/>
    </source>
</evidence>
<organism evidence="3 4">
    <name type="scientific">Flavobacterium amnicola</name>
    <dbReference type="NCBI Taxonomy" id="2506422"/>
    <lineage>
        <taxon>Bacteria</taxon>
        <taxon>Pseudomonadati</taxon>
        <taxon>Bacteroidota</taxon>
        <taxon>Flavobacteriia</taxon>
        <taxon>Flavobacteriales</taxon>
        <taxon>Flavobacteriaceae</taxon>
        <taxon>Flavobacterium</taxon>
    </lineage>
</organism>
<dbReference type="AlphaFoldDB" id="A0A4Q1K3L7"/>
<evidence type="ECO:0000259" key="2">
    <source>
        <dbReference type="Pfam" id="PF08327"/>
    </source>
</evidence>
<dbReference type="InterPro" id="IPR023393">
    <property type="entry name" value="START-like_dom_sf"/>
</dbReference>